<protein>
    <submittedName>
        <fullName evidence="4">Chemotaxis protein CheV</fullName>
    </submittedName>
</protein>
<reference evidence="4" key="1">
    <citation type="submission" date="2020-09" db="EMBL/GenBank/DDBJ databases">
        <title>Pelagicoccus enzymogenes sp. nov. with an EPS production, isolated from marine sediment.</title>
        <authorList>
            <person name="Feng X."/>
        </authorList>
    </citation>
    <scope>NUCLEOTIDE SEQUENCE</scope>
    <source>
        <strain evidence="4">NFK12</strain>
    </source>
</reference>
<evidence type="ECO:0000313" key="5">
    <source>
        <dbReference type="Proteomes" id="UP000622317"/>
    </source>
</evidence>
<dbReference type="GO" id="GO:0006935">
    <property type="term" value="P:chemotaxis"/>
    <property type="evidence" value="ECO:0007669"/>
    <property type="project" value="InterPro"/>
</dbReference>
<evidence type="ECO:0000313" key="4">
    <source>
        <dbReference type="EMBL" id="MBD5781834.1"/>
    </source>
</evidence>
<organism evidence="4 5">
    <name type="scientific">Pelagicoccus enzymogenes</name>
    <dbReference type="NCBI Taxonomy" id="2773457"/>
    <lineage>
        <taxon>Bacteria</taxon>
        <taxon>Pseudomonadati</taxon>
        <taxon>Verrucomicrobiota</taxon>
        <taxon>Opitutia</taxon>
        <taxon>Puniceicoccales</taxon>
        <taxon>Pelagicoccaceae</taxon>
        <taxon>Pelagicoccus</taxon>
    </lineage>
</organism>
<dbReference type="Gene3D" id="3.40.50.2300">
    <property type="match status" value="1"/>
</dbReference>
<proteinExistence type="predicted"/>
<dbReference type="AlphaFoldDB" id="A0A927FCF6"/>
<dbReference type="GO" id="GO:0000160">
    <property type="term" value="P:phosphorelay signal transduction system"/>
    <property type="evidence" value="ECO:0007669"/>
    <property type="project" value="InterPro"/>
</dbReference>
<dbReference type="Gene3D" id="2.30.30.40">
    <property type="entry name" value="SH3 Domains"/>
    <property type="match status" value="1"/>
</dbReference>
<dbReference type="PANTHER" id="PTHR47233">
    <property type="entry name" value="CHEMOTAXIS PROTEIN CHEV"/>
    <property type="match status" value="1"/>
</dbReference>
<dbReference type="Pfam" id="PF00072">
    <property type="entry name" value="Response_reg"/>
    <property type="match status" value="1"/>
</dbReference>
<dbReference type="SUPFAM" id="SSF50341">
    <property type="entry name" value="CheW-like"/>
    <property type="match status" value="1"/>
</dbReference>
<feature type="domain" description="CheW-like" evidence="3">
    <location>
        <begin position="19"/>
        <end position="165"/>
    </location>
</feature>
<comment type="caution">
    <text evidence="4">The sequence shown here is derived from an EMBL/GenBank/DDBJ whole genome shotgun (WGS) entry which is preliminary data.</text>
</comment>
<dbReference type="EMBL" id="JACYFG010000051">
    <property type="protein sequence ID" value="MBD5781834.1"/>
    <property type="molecule type" value="Genomic_DNA"/>
</dbReference>
<keyword evidence="5" id="KW-1185">Reference proteome</keyword>
<feature type="modified residue" description="4-aspartylphosphate" evidence="1">
    <location>
        <position position="247"/>
    </location>
</feature>
<dbReference type="RefSeq" id="WP_191618913.1">
    <property type="nucleotide sequence ID" value="NZ_JACYFG010000051.1"/>
</dbReference>
<name>A0A927FCF6_9BACT</name>
<dbReference type="InterPro" id="IPR002545">
    <property type="entry name" value="CheW-lke_dom"/>
</dbReference>
<dbReference type="PROSITE" id="PS50110">
    <property type="entry name" value="RESPONSE_REGULATORY"/>
    <property type="match status" value="1"/>
</dbReference>
<dbReference type="InterPro" id="IPR011006">
    <property type="entry name" value="CheY-like_superfamily"/>
</dbReference>
<dbReference type="PROSITE" id="PS50851">
    <property type="entry name" value="CHEW"/>
    <property type="match status" value="1"/>
</dbReference>
<evidence type="ECO:0000259" key="3">
    <source>
        <dbReference type="PROSITE" id="PS50851"/>
    </source>
</evidence>
<dbReference type="SUPFAM" id="SSF52172">
    <property type="entry name" value="CheY-like"/>
    <property type="match status" value="1"/>
</dbReference>
<dbReference type="InterPro" id="IPR001789">
    <property type="entry name" value="Sig_transdc_resp-reg_receiver"/>
</dbReference>
<dbReference type="Pfam" id="PF01584">
    <property type="entry name" value="CheW"/>
    <property type="match status" value="1"/>
</dbReference>
<evidence type="ECO:0000259" key="2">
    <source>
        <dbReference type="PROSITE" id="PS50110"/>
    </source>
</evidence>
<dbReference type="PANTHER" id="PTHR47233:SF3">
    <property type="entry name" value="CHEMOTAXIS PROTEIN CHEV"/>
    <property type="match status" value="1"/>
</dbReference>
<sequence length="321" mass="35480">MATLNSSRDSILLESGTNEVEFIEFYLGSVSYGINVSKVQRVLARSSVSVTGVAQAPYGAVGMIHIQEQPIMLMDLKMSLGIPFDPESIDLERQLILVTTFNKQTTAFLIDGISKIHRTSWENFEPLNENVTSEGAGGYSTGTVTFDENIIVILDLERLMLALFPSSHGNLGVLESVECRPEREAVRILYAEDSKMVRGITEDILHSSGYVQVDAFENGEDAYNFLQKRIREKDFDGLGPYDLVLTDIEMPKMDGLTLCRRVKTEACSANPPKVIVYSSLINKEMALKCVSVGADAQLAKPDVRQIVDLIDSLCLEAVRNS</sequence>
<dbReference type="SMART" id="SM00448">
    <property type="entry name" value="REC"/>
    <property type="match status" value="1"/>
</dbReference>
<dbReference type="Gene3D" id="2.40.50.180">
    <property type="entry name" value="CheA-289, Domain 4"/>
    <property type="match status" value="1"/>
</dbReference>
<accession>A0A927FCF6</accession>
<feature type="domain" description="Response regulatory" evidence="2">
    <location>
        <begin position="187"/>
        <end position="315"/>
    </location>
</feature>
<gene>
    <name evidence="4" type="ORF">IEN85_20200</name>
</gene>
<dbReference type="Proteomes" id="UP000622317">
    <property type="component" value="Unassembled WGS sequence"/>
</dbReference>
<dbReference type="InterPro" id="IPR036061">
    <property type="entry name" value="CheW-like_dom_sf"/>
</dbReference>
<dbReference type="SMART" id="SM00260">
    <property type="entry name" value="CheW"/>
    <property type="match status" value="1"/>
</dbReference>
<keyword evidence="1" id="KW-0597">Phosphoprotein</keyword>
<evidence type="ECO:0000256" key="1">
    <source>
        <dbReference type="PROSITE-ProRule" id="PRU00169"/>
    </source>
</evidence>